<dbReference type="RefSeq" id="WP_057906104.1">
    <property type="nucleotide sequence ID" value="NZ_AYYZ01000004.1"/>
</dbReference>
<dbReference type="SUPFAM" id="SSF52540">
    <property type="entry name" value="P-loop containing nucleoside triphosphate hydrolases"/>
    <property type="match status" value="1"/>
</dbReference>
<organism evidence="3 4">
    <name type="scientific">Ligilactobacillus araffinosus DSM 20653</name>
    <dbReference type="NCBI Taxonomy" id="1423820"/>
    <lineage>
        <taxon>Bacteria</taxon>
        <taxon>Bacillati</taxon>
        <taxon>Bacillota</taxon>
        <taxon>Bacilli</taxon>
        <taxon>Lactobacillales</taxon>
        <taxon>Lactobacillaceae</taxon>
        <taxon>Ligilactobacillus</taxon>
    </lineage>
</organism>
<dbReference type="AlphaFoldDB" id="A0A0R1ZK69"/>
<dbReference type="GO" id="GO:0006260">
    <property type="term" value="P:DNA replication"/>
    <property type="evidence" value="ECO:0007669"/>
    <property type="project" value="TreeGrafter"/>
</dbReference>
<reference evidence="3 4" key="1">
    <citation type="journal article" date="2015" name="Genome Announc.">
        <title>Expanding the biotechnology potential of lactobacilli through comparative genomics of 213 strains and associated genera.</title>
        <authorList>
            <person name="Sun Z."/>
            <person name="Harris H.M."/>
            <person name="McCann A."/>
            <person name="Guo C."/>
            <person name="Argimon S."/>
            <person name="Zhang W."/>
            <person name="Yang X."/>
            <person name="Jeffery I.B."/>
            <person name="Cooney J.C."/>
            <person name="Kagawa T.F."/>
            <person name="Liu W."/>
            <person name="Song Y."/>
            <person name="Salvetti E."/>
            <person name="Wrobel A."/>
            <person name="Rasinkangas P."/>
            <person name="Parkhill J."/>
            <person name="Rea M.C."/>
            <person name="O'Sullivan O."/>
            <person name="Ritari J."/>
            <person name="Douillard F.P."/>
            <person name="Paul Ross R."/>
            <person name="Yang R."/>
            <person name="Briner A.E."/>
            <person name="Felis G.E."/>
            <person name="de Vos W.M."/>
            <person name="Barrangou R."/>
            <person name="Klaenhammer T.R."/>
            <person name="Caufield P.W."/>
            <person name="Cui Y."/>
            <person name="Zhang H."/>
            <person name="O'Toole P.W."/>
        </authorList>
    </citation>
    <scope>NUCLEOTIDE SEQUENCE [LARGE SCALE GENOMIC DNA]</scope>
    <source>
        <strain evidence="3 4">DSM 20653</strain>
    </source>
</reference>
<sequence length="310" mass="35650">MDNISDGLKRRFRDPKMREQYLKLFDDVVKDPTVAQFLKDNQERLSKQDIITGFSKLYEFVNLRKELAAGKQTFAPGYEPQLIVSNHHIEVVYHPTAKMVEQQQAHQRQKMVGMINLPKGLRNARIEDYDISGREEPLRAALTFIDECIDYQKKGHFPKGLYLSGSLGVGKTYLLAAIANKLAENGIQSMMIHFPSFSVEMTGAIQNGNPNQILNQIKKVPVLMLDDIGATRLTSWMRDDVLGIILEYRMQNELPTLFSSNLSMKDLQEQYLTYNNRGDSEPLKAMRIMERIKFLANEYQMIGSNRRNPE</sequence>
<proteinExistence type="predicted"/>
<gene>
    <name evidence="3" type="ORF">FC64_GL000616</name>
</gene>
<comment type="caution">
    <text evidence="3">The sequence shown here is derived from an EMBL/GenBank/DDBJ whole genome shotgun (WGS) entry which is preliminary data.</text>
</comment>
<dbReference type="NCBIfam" id="NF006505">
    <property type="entry name" value="PRK08939.1"/>
    <property type="match status" value="1"/>
</dbReference>
<dbReference type="STRING" id="1423820.FC64_GL000616"/>
<dbReference type="PANTHER" id="PTHR30050:SF8">
    <property type="entry name" value="PRIMOSOMAL PROTEIN DNAI"/>
    <property type="match status" value="1"/>
</dbReference>
<dbReference type="Proteomes" id="UP000051291">
    <property type="component" value="Unassembled WGS sequence"/>
</dbReference>
<dbReference type="InterPro" id="IPR002611">
    <property type="entry name" value="IstB_ATP-bd"/>
</dbReference>
<evidence type="ECO:0000259" key="2">
    <source>
        <dbReference type="Pfam" id="PF07319"/>
    </source>
</evidence>
<dbReference type="PATRIC" id="fig|1423820.4.peg.625"/>
<dbReference type="GO" id="GO:0005524">
    <property type="term" value="F:ATP binding"/>
    <property type="evidence" value="ECO:0007669"/>
    <property type="project" value="InterPro"/>
</dbReference>
<evidence type="ECO:0000259" key="1">
    <source>
        <dbReference type="Pfam" id="PF01695"/>
    </source>
</evidence>
<protein>
    <submittedName>
        <fullName evidence="3">Primosomal protein DnaI</fullName>
    </submittedName>
</protein>
<dbReference type="Gene3D" id="3.40.50.300">
    <property type="entry name" value="P-loop containing nucleotide triphosphate hydrolases"/>
    <property type="match status" value="1"/>
</dbReference>
<dbReference type="InterPro" id="IPR027417">
    <property type="entry name" value="P-loop_NTPase"/>
</dbReference>
<feature type="domain" description="Primosomal DnaI N-terminal" evidence="2">
    <location>
        <begin position="1"/>
        <end position="93"/>
    </location>
</feature>
<feature type="domain" description="IstB-like ATP-binding" evidence="1">
    <location>
        <begin position="115"/>
        <end position="266"/>
    </location>
</feature>
<evidence type="ECO:0000313" key="4">
    <source>
        <dbReference type="Proteomes" id="UP000051291"/>
    </source>
</evidence>
<dbReference type="PANTHER" id="PTHR30050">
    <property type="entry name" value="CHROMOSOMAL REPLICATION INITIATOR PROTEIN DNAA"/>
    <property type="match status" value="1"/>
</dbReference>
<dbReference type="EMBL" id="AYYZ01000004">
    <property type="protein sequence ID" value="KRM53332.1"/>
    <property type="molecule type" value="Genomic_DNA"/>
</dbReference>
<dbReference type="Pfam" id="PF07319">
    <property type="entry name" value="DnaI_N"/>
    <property type="match status" value="1"/>
</dbReference>
<name>A0A0R1ZK69_9LACO</name>
<evidence type="ECO:0000313" key="3">
    <source>
        <dbReference type="EMBL" id="KRM53332.1"/>
    </source>
</evidence>
<dbReference type="InterPro" id="IPR009928">
    <property type="entry name" value="DnaI_N"/>
</dbReference>
<dbReference type="Pfam" id="PF01695">
    <property type="entry name" value="IstB_IS21"/>
    <property type="match status" value="1"/>
</dbReference>
<dbReference type="CDD" id="cd00009">
    <property type="entry name" value="AAA"/>
    <property type="match status" value="1"/>
</dbReference>
<accession>A0A0R1ZK69</accession>
<keyword evidence="4" id="KW-1185">Reference proteome</keyword>